<sequence>MTDTALPAESAKSGFQLMIRAARASDLPVIVQLLHDDHNGRLREDPSEPLDPRYAAGFDVIAASPDQLLAVAERNGVVVGTMQLSFLPGIAFRGAWRMQIESVRIASSLRGQGLGAVMIDWAIERARERDCKMVQLTSQLDRTDAHRFYERLGFSRSHAGFKLRLGPAS</sequence>
<dbReference type="AlphaFoldDB" id="A0A1H8EFQ8"/>
<dbReference type="OrthoDB" id="9789603at2"/>
<accession>A0A1H8EFQ8</accession>
<dbReference type="GO" id="GO:0005840">
    <property type="term" value="C:ribosome"/>
    <property type="evidence" value="ECO:0007669"/>
    <property type="project" value="UniProtKB-KW"/>
</dbReference>
<protein>
    <submittedName>
        <fullName evidence="4">Ribosomal protein S18 acetylase RimI</fullName>
    </submittedName>
</protein>
<keyword evidence="4" id="KW-0687">Ribonucleoprotein</keyword>
<feature type="domain" description="N-acetyltransferase" evidence="3">
    <location>
        <begin position="17"/>
        <end position="169"/>
    </location>
</feature>
<dbReference type="InterPro" id="IPR050832">
    <property type="entry name" value="Bact_Acetyltransf"/>
</dbReference>
<dbReference type="InterPro" id="IPR000182">
    <property type="entry name" value="GNAT_dom"/>
</dbReference>
<dbReference type="GO" id="GO:0016747">
    <property type="term" value="F:acyltransferase activity, transferring groups other than amino-acyl groups"/>
    <property type="evidence" value="ECO:0007669"/>
    <property type="project" value="InterPro"/>
</dbReference>
<name>A0A1H8EFQ8_9SPHN</name>
<dbReference type="Proteomes" id="UP000199206">
    <property type="component" value="Unassembled WGS sequence"/>
</dbReference>
<dbReference type="PANTHER" id="PTHR43877">
    <property type="entry name" value="AMINOALKYLPHOSPHONATE N-ACETYLTRANSFERASE-RELATED-RELATED"/>
    <property type="match status" value="1"/>
</dbReference>
<evidence type="ECO:0000256" key="1">
    <source>
        <dbReference type="ARBA" id="ARBA00022679"/>
    </source>
</evidence>
<dbReference type="RefSeq" id="WP_093665709.1">
    <property type="nucleotide sequence ID" value="NZ_FOCF01000005.1"/>
</dbReference>
<gene>
    <name evidence="4" type="ORF">SAMN05192583_2142</name>
</gene>
<dbReference type="STRING" id="1166340.SAMN05192583_2142"/>
<dbReference type="PROSITE" id="PS51186">
    <property type="entry name" value="GNAT"/>
    <property type="match status" value="1"/>
</dbReference>
<proteinExistence type="predicted"/>
<reference evidence="5" key="1">
    <citation type="submission" date="2016-10" db="EMBL/GenBank/DDBJ databases">
        <authorList>
            <person name="Varghese N."/>
            <person name="Submissions S."/>
        </authorList>
    </citation>
    <scope>NUCLEOTIDE SEQUENCE [LARGE SCALE GENOMIC DNA]</scope>
    <source>
        <strain evidence="5">S6-262</strain>
    </source>
</reference>
<organism evidence="4 5">
    <name type="scientific">Sphingomonas gellani</name>
    <dbReference type="NCBI Taxonomy" id="1166340"/>
    <lineage>
        <taxon>Bacteria</taxon>
        <taxon>Pseudomonadati</taxon>
        <taxon>Pseudomonadota</taxon>
        <taxon>Alphaproteobacteria</taxon>
        <taxon>Sphingomonadales</taxon>
        <taxon>Sphingomonadaceae</taxon>
        <taxon>Sphingomonas</taxon>
    </lineage>
</organism>
<evidence type="ECO:0000313" key="4">
    <source>
        <dbReference type="EMBL" id="SEN17677.1"/>
    </source>
</evidence>
<keyword evidence="2" id="KW-0012">Acyltransferase</keyword>
<evidence type="ECO:0000313" key="5">
    <source>
        <dbReference type="Proteomes" id="UP000199206"/>
    </source>
</evidence>
<evidence type="ECO:0000256" key="2">
    <source>
        <dbReference type="ARBA" id="ARBA00023315"/>
    </source>
</evidence>
<dbReference type="SUPFAM" id="SSF55729">
    <property type="entry name" value="Acyl-CoA N-acyltransferases (Nat)"/>
    <property type="match status" value="1"/>
</dbReference>
<dbReference type="EMBL" id="FOCF01000005">
    <property type="protein sequence ID" value="SEN17677.1"/>
    <property type="molecule type" value="Genomic_DNA"/>
</dbReference>
<dbReference type="Gene3D" id="3.40.630.30">
    <property type="match status" value="1"/>
</dbReference>
<keyword evidence="5" id="KW-1185">Reference proteome</keyword>
<keyword evidence="4" id="KW-0689">Ribosomal protein</keyword>
<dbReference type="InterPro" id="IPR016181">
    <property type="entry name" value="Acyl_CoA_acyltransferase"/>
</dbReference>
<evidence type="ECO:0000259" key="3">
    <source>
        <dbReference type="PROSITE" id="PS51186"/>
    </source>
</evidence>
<keyword evidence="1" id="KW-0808">Transferase</keyword>
<dbReference type="CDD" id="cd04301">
    <property type="entry name" value="NAT_SF"/>
    <property type="match status" value="1"/>
</dbReference>
<dbReference type="PANTHER" id="PTHR43877:SF2">
    <property type="entry name" value="AMINOALKYLPHOSPHONATE N-ACETYLTRANSFERASE-RELATED"/>
    <property type="match status" value="1"/>
</dbReference>
<dbReference type="Pfam" id="PF00583">
    <property type="entry name" value="Acetyltransf_1"/>
    <property type="match status" value="1"/>
</dbReference>